<keyword evidence="12 14" id="KW-0472">Membrane</keyword>
<dbReference type="EMBL" id="KN847532">
    <property type="protein sequence ID" value="KIW07631.1"/>
    <property type="molecule type" value="Genomic_DNA"/>
</dbReference>
<feature type="binding site" description="axial binding residue" evidence="13">
    <location>
        <position position="483"/>
    </location>
    <ligand>
        <name>heme</name>
        <dbReference type="ChEBI" id="CHEBI:30413"/>
    </ligand>
    <ligandPart>
        <name>Fe</name>
        <dbReference type="ChEBI" id="CHEBI:18248"/>
    </ligandPart>
</feature>
<evidence type="ECO:0000256" key="9">
    <source>
        <dbReference type="ARBA" id="ARBA00023002"/>
    </source>
</evidence>
<evidence type="ECO:0000313" key="15">
    <source>
        <dbReference type="EMBL" id="KIW07631.1"/>
    </source>
</evidence>
<sequence>MGNLAKPIAFVTGVLSHLLYFHHGEHHMNGLLYIFTLLSGTSAGTLVAKTQYGYSLLEAIKLVVPVVGTWLAGVYSSLIIWRAFFNPLNKFPGAFMARMTSFWWTTHIGSESHAFLKNQALHKKYGKFVRISPNQVSVAHEDAPELFYGHKSKCRKSEWYDGDKPLTSMHTSRDRPLHDRRRRVWSPAFSDKALRNYQQRVQPYADQLLRRIEEMKGKPVNVAQLFNFFGYDVMGDLAFGKDFGMLQSGEQHYAVTLLNEGMQPFAIFPPVWFFRILAAIPGMAAGYHKFVKYCDDQLQERLKKKPKDIDLMSPVVAPFEEGKRKPNKLELSYLCADSRLVIVAGSDTTSATLVYVFNYLARDPALVEKARKELEPLVSADGSFDNKEAANANFINGCINEALRLNPPVPTALQRLTPPEGLMVGDTYIPGNTCVWCPSYVMGHSEEIYAQPEEFIPERWYSRPELVKKKEAFFPFSLGPMGCIGKPLALMELRIVMAKLLLAFDVSYAPGETGKDLIEKSRDHFTIETGPLHLVFTPRKN</sequence>
<dbReference type="GO" id="GO:0020037">
    <property type="term" value="F:heme binding"/>
    <property type="evidence" value="ECO:0007669"/>
    <property type="project" value="InterPro"/>
</dbReference>
<dbReference type="GO" id="GO:0004497">
    <property type="term" value="F:monooxygenase activity"/>
    <property type="evidence" value="ECO:0007669"/>
    <property type="project" value="UniProtKB-KW"/>
</dbReference>
<dbReference type="Gene3D" id="1.10.630.10">
    <property type="entry name" value="Cytochrome P450"/>
    <property type="match status" value="1"/>
</dbReference>
<dbReference type="GO" id="GO:0016705">
    <property type="term" value="F:oxidoreductase activity, acting on paired donors, with incorporation or reduction of molecular oxygen"/>
    <property type="evidence" value="ECO:0007669"/>
    <property type="project" value="InterPro"/>
</dbReference>
<keyword evidence="6 14" id="KW-0812">Transmembrane</keyword>
<evidence type="ECO:0000256" key="13">
    <source>
        <dbReference type="PIRSR" id="PIRSR602401-1"/>
    </source>
</evidence>
<evidence type="ECO:0000313" key="16">
    <source>
        <dbReference type="Proteomes" id="UP000053259"/>
    </source>
</evidence>
<keyword evidence="7 13" id="KW-0479">Metal-binding</keyword>
<dbReference type="InterPro" id="IPR001128">
    <property type="entry name" value="Cyt_P450"/>
</dbReference>
<evidence type="ECO:0000256" key="7">
    <source>
        <dbReference type="ARBA" id="ARBA00022723"/>
    </source>
</evidence>
<dbReference type="GO" id="GO:1902181">
    <property type="term" value="P:verruculogen biosynthetic process"/>
    <property type="evidence" value="ECO:0007669"/>
    <property type="project" value="UniProtKB-ARBA"/>
</dbReference>
<proteinExistence type="inferred from homology"/>
<comment type="cofactor">
    <cofactor evidence="1 13">
        <name>heme</name>
        <dbReference type="ChEBI" id="CHEBI:30413"/>
    </cofactor>
</comment>
<keyword evidence="8 14" id="KW-1133">Transmembrane helix</keyword>
<dbReference type="InParanoid" id="A0A0D1XXW3"/>
<comment type="similarity">
    <text evidence="4">Belongs to the cytochrome P450 family.</text>
</comment>
<keyword evidence="16" id="KW-1185">Reference proteome</keyword>
<evidence type="ECO:0000256" key="10">
    <source>
        <dbReference type="ARBA" id="ARBA00023004"/>
    </source>
</evidence>
<dbReference type="PRINTS" id="PR00463">
    <property type="entry name" value="EP450I"/>
</dbReference>
<dbReference type="InterPro" id="IPR036396">
    <property type="entry name" value="Cyt_P450_sf"/>
</dbReference>
<evidence type="ECO:0000256" key="14">
    <source>
        <dbReference type="SAM" id="Phobius"/>
    </source>
</evidence>
<keyword evidence="11" id="KW-0503">Monooxygenase</keyword>
<dbReference type="HOGENOM" id="CLU_001570_14_10_1"/>
<name>A0A0D1XXW3_9PEZI</name>
<evidence type="ECO:0000256" key="12">
    <source>
        <dbReference type="ARBA" id="ARBA00023136"/>
    </source>
</evidence>
<dbReference type="GO" id="GO:0005506">
    <property type="term" value="F:iron ion binding"/>
    <property type="evidence" value="ECO:0007669"/>
    <property type="project" value="InterPro"/>
</dbReference>
<evidence type="ECO:0000256" key="6">
    <source>
        <dbReference type="ARBA" id="ARBA00022692"/>
    </source>
</evidence>
<comment type="subcellular location">
    <subcellularLocation>
        <location evidence="2">Membrane</location>
    </subcellularLocation>
</comment>
<dbReference type="CDD" id="cd11061">
    <property type="entry name" value="CYP67-like"/>
    <property type="match status" value="1"/>
</dbReference>
<dbReference type="InterPro" id="IPR050121">
    <property type="entry name" value="Cytochrome_P450_monoxygenase"/>
</dbReference>
<feature type="transmembrane region" description="Helical" evidence="14">
    <location>
        <begin position="30"/>
        <end position="48"/>
    </location>
</feature>
<keyword evidence="9" id="KW-0560">Oxidoreductase</keyword>
<dbReference type="STRING" id="253628.A0A0D1XXW3"/>
<dbReference type="Pfam" id="PF00067">
    <property type="entry name" value="p450"/>
    <property type="match status" value="1"/>
</dbReference>
<keyword evidence="5 13" id="KW-0349">Heme</keyword>
<dbReference type="OrthoDB" id="6692864at2759"/>
<dbReference type="PANTHER" id="PTHR24305">
    <property type="entry name" value="CYTOCHROME P450"/>
    <property type="match status" value="1"/>
</dbReference>
<dbReference type="GeneID" id="27309550"/>
<evidence type="ECO:0000256" key="11">
    <source>
        <dbReference type="ARBA" id="ARBA00023033"/>
    </source>
</evidence>
<keyword evidence="10 13" id="KW-0408">Iron</keyword>
<dbReference type="FunFam" id="1.10.630.10:FF:000063">
    <property type="entry name" value="Cytochrome P450 monooxygenase"/>
    <property type="match status" value="1"/>
</dbReference>
<protein>
    <submittedName>
        <fullName evidence="15">Uncharacterized protein</fullName>
    </submittedName>
</protein>
<dbReference type="SUPFAM" id="SSF48264">
    <property type="entry name" value="Cytochrome P450"/>
    <property type="match status" value="1"/>
</dbReference>
<dbReference type="AlphaFoldDB" id="A0A0D1XXW3"/>
<evidence type="ECO:0000256" key="4">
    <source>
        <dbReference type="ARBA" id="ARBA00010617"/>
    </source>
</evidence>
<dbReference type="PRINTS" id="PR00385">
    <property type="entry name" value="P450"/>
</dbReference>
<evidence type="ECO:0000256" key="1">
    <source>
        <dbReference type="ARBA" id="ARBA00001971"/>
    </source>
</evidence>
<dbReference type="PANTHER" id="PTHR24305:SF112">
    <property type="entry name" value="L-ORNITHINE-N5-MONOOXYGENASE (EUROFUNG)"/>
    <property type="match status" value="1"/>
</dbReference>
<dbReference type="RefSeq" id="XP_016217500.1">
    <property type="nucleotide sequence ID" value="XM_016354488.1"/>
</dbReference>
<comment type="pathway">
    <text evidence="3">Mycotoxin biosynthesis.</text>
</comment>
<evidence type="ECO:0000256" key="3">
    <source>
        <dbReference type="ARBA" id="ARBA00004685"/>
    </source>
</evidence>
<reference evidence="15 16" key="1">
    <citation type="submission" date="2015-01" db="EMBL/GenBank/DDBJ databases">
        <title>The Genome Sequence of Ochroconis gallopava CBS43764.</title>
        <authorList>
            <consortium name="The Broad Institute Genomics Platform"/>
            <person name="Cuomo C."/>
            <person name="de Hoog S."/>
            <person name="Gorbushina A."/>
            <person name="Stielow B."/>
            <person name="Teixiera M."/>
            <person name="Abouelleil A."/>
            <person name="Chapman S.B."/>
            <person name="Priest M."/>
            <person name="Young S.K."/>
            <person name="Wortman J."/>
            <person name="Nusbaum C."/>
            <person name="Birren B."/>
        </authorList>
    </citation>
    <scope>NUCLEOTIDE SEQUENCE [LARGE SCALE GENOMIC DNA]</scope>
    <source>
        <strain evidence="15 16">CBS 43764</strain>
    </source>
</reference>
<evidence type="ECO:0000256" key="2">
    <source>
        <dbReference type="ARBA" id="ARBA00004370"/>
    </source>
</evidence>
<evidence type="ECO:0000256" key="5">
    <source>
        <dbReference type="ARBA" id="ARBA00022617"/>
    </source>
</evidence>
<dbReference type="GO" id="GO:0016020">
    <property type="term" value="C:membrane"/>
    <property type="evidence" value="ECO:0007669"/>
    <property type="project" value="UniProtKB-SubCell"/>
</dbReference>
<dbReference type="VEuPathDB" id="FungiDB:PV09_01577"/>
<accession>A0A0D1XXW3</accession>
<feature type="transmembrane region" description="Helical" evidence="14">
    <location>
        <begin position="60"/>
        <end position="81"/>
    </location>
</feature>
<dbReference type="InterPro" id="IPR002401">
    <property type="entry name" value="Cyt_P450_E_grp-I"/>
</dbReference>
<dbReference type="Proteomes" id="UP000053259">
    <property type="component" value="Unassembled WGS sequence"/>
</dbReference>
<gene>
    <name evidence="15" type="ORF">PV09_01577</name>
</gene>
<organism evidence="15 16">
    <name type="scientific">Verruconis gallopava</name>
    <dbReference type="NCBI Taxonomy" id="253628"/>
    <lineage>
        <taxon>Eukaryota</taxon>
        <taxon>Fungi</taxon>
        <taxon>Dikarya</taxon>
        <taxon>Ascomycota</taxon>
        <taxon>Pezizomycotina</taxon>
        <taxon>Dothideomycetes</taxon>
        <taxon>Pleosporomycetidae</taxon>
        <taxon>Venturiales</taxon>
        <taxon>Sympoventuriaceae</taxon>
        <taxon>Verruconis</taxon>
    </lineage>
</organism>
<evidence type="ECO:0000256" key="8">
    <source>
        <dbReference type="ARBA" id="ARBA00022989"/>
    </source>
</evidence>